<proteinExistence type="evidence at transcript level"/>
<dbReference type="PANTHER" id="PTHR13923">
    <property type="entry name" value="SEC31-RELATED PROTEIN"/>
    <property type="match status" value="1"/>
</dbReference>
<dbReference type="InterPro" id="IPR015943">
    <property type="entry name" value="WD40/YVTN_repeat-like_dom_sf"/>
</dbReference>
<feature type="compositionally biased region" description="Low complexity" evidence="18">
    <location>
        <begin position="1098"/>
        <end position="1114"/>
    </location>
</feature>
<evidence type="ECO:0000256" key="10">
    <source>
        <dbReference type="ARBA" id="ARBA00022927"/>
    </source>
</evidence>
<dbReference type="FunFam" id="1.25.40.1030:FF:000011">
    <property type="entry name" value="SEC31 homolog B, COPII coat complex component"/>
    <property type="match status" value="1"/>
</dbReference>
<dbReference type="InterPro" id="IPR040251">
    <property type="entry name" value="SEC31-like"/>
</dbReference>
<dbReference type="PROSITE" id="PS50294">
    <property type="entry name" value="WD_REPEATS_REGION"/>
    <property type="match status" value="1"/>
</dbReference>
<name>U5EYS2_9DIPT</name>
<evidence type="ECO:0000256" key="17">
    <source>
        <dbReference type="PROSITE-ProRule" id="PRU00221"/>
    </source>
</evidence>
<evidence type="ECO:0000256" key="4">
    <source>
        <dbReference type="ARBA" id="ARBA00022448"/>
    </source>
</evidence>
<evidence type="ECO:0000256" key="1">
    <source>
        <dbReference type="ARBA" id="ARBA00004180"/>
    </source>
</evidence>
<sequence length="1292" mass="143682">MKIKELQKAVNTSWSPCQQESIMLAAGTAAQQLDSSFGNNNTTLEIYSINLNEPGYDLKLMGTQQSAQRFHKIIWSPYGLQQNTANAGLIVGGCESGFIQIYNAAKLLNSEDSLIAQQNKHSGPVRALDFNPFQTNLLASASSESEIFIWDLNNTTTPMTPGTKTQPFEDVHDVAWNRQVQHILVSAFSSRSIVWDLRKNEPIIKLSDTQSRVRWRCTQWHPDVATQLWLASEEDQAPLIQLWDLRYATAPAQSFQIHQRGVLGLTWCPKDTSIMASCGKDNKIFCWNPSSNDPNGEILSELATTNQWYSDIQWCPRNPALIAASSFDGNVSIYSIFGGTQQQIQTSSKIADSFPGMDTFNQAPIHQQQQQTLVTSCDLKRAPNWLKRSAGATFGFGGKLITFNNNGKSVTINQIVTDQSLVDRSNQLESVLEQGNCIEYCRQKADQTTDPHTRFIWYFLKANFEENPHAEMLNLLGYQKDDIQNKFKKYTTETASNENKPEINSVDNLTEKMGGLTPILNNKELFEFIAASKKQQLTNGETVQENKNKEDSISFKIRTGNDSDGLICEALLTGNIEAAVELCMQSGRTTEALILAISGGSELLARVQYRFLKENNSYLSNLISALVTEDWSGVVSQCTVDSWKEALVAILTHSKHQTSIQCERLGERLQIEANGDSEIAKNAILCYICAGSTERLVEAWNISKGGIINASMAPFDESNDKNNNNNRDLQDLIEVVMILQKGLEKQGRNVEPTGKLADLLSQYAGLLAAQGSLSSALTYLGASLDPEMIELRDRLYYALGHKQLNAPVSTARSNSYYQQQQQQMPQQTTGLSRYNQPRSSLTNPSIPPMSNIPFNPSSVATTNTYFNSNTNAPQLPPTQPVWNTSPFGVQPQVFNPVQQTPNVTAPPLPPTAADLQHPPRPSSVGSQSGAGSALSRAKYVVDPSVSSGPSYGQTPGIYNPNIYTQQPQSQPQPYQFNTQPIAGNAPTQFTPAPLSQPVSFLSGVPPVEMGQQALPLQQQQNLPPPPQMQKNPTPPPGWNDPPALKTQRPSIKKDTAPIVNPIMQPIFDPTQQQQQQQPQPSLYPTQQNGFQDLNKTGQFLPPHQQQPPSLQPQQTIMNPIQQPTLNPGLPQQPQILQPQLQQMNYQNFQTDPMHQQQQQQQQQPQRQQPVIPEPPKQKPPLPEEYVYLQTVFEELKKQCINTAGNPQTKRKLEDVTKRLESLYDLLRENRLSPNTLASLNQLVQLIQNGDYANGLGLHTQIVSGPDFAQIANFMPGIKVLLQSAMQLQVYLR</sequence>
<dbReference type="PROSITE" id="PS50082">
    <property type="entry name" value="WD_REPEATS_2"/>
    <property type="match status" value="1"/>
</dbReference>
<feature type="compositionally biased region" description="Polar residues" evidence="18">
    <location>
        <begin position="944"/>
        <end position="953"/>
    </location>
</feature>
<evidence type="ECO:0000256" key="8">
    <source>
        <dbReference type="ARBA" id="ARBA00022824"/>
    </source>
</evidence>
<evidence type="ECO:0000256" key="3">
    <source>
        <dbReference type="ARBA" id="ARBA00009358"/>
    </source>
</evidence>
<feature type="compositionally biased region" description="Low complexity" evidence="18">
    <location>
        <begin position="1150"/>
        <end position="1170"/>
    </location>
</feature>
<feature type="region of interest" description="Disordered" evidence="18">
    <location>
        <begin position="1018"/>
        <end position="1049"/>
    </location>
</feature>
<accession>U5EYS2</accession>
<feature type="compositionally biased region" description="Polar residues" evidence="18">
    <location>
        <begin position="828"/>
        <end position="844"/>
    </location>
</feature>
<dbReference type="Pfam" id="PF00400">
    <property type="entry name" value="WD40"/>
    <property type="match status" value="2"/>
</dbReference>
<keyword evidence="5" id="KW-0963">Cytoplasm</keyword>
<dbReference type="GO" id="GO:0070971">
    <property type="term" value="C:endoplasmic reticulum exit site"/>
    <property type="evidence" value="ECO:0007669"/>
    <property type="project" value="TreeGrafter"/>
</dbReference>
<keyword evidence="7" id="KW-0677">Repeat</keyword>
<evidence type="ECO:0000256" key="18">
    <source>
        <dbReference type="SAM" id="MobiDB-lite"/>
    </source>
</evidence>
<organism evidence="19">
    <name type="scientific">Corethrella appendiculata</name>
    <dbReference type="NCBI Taxonomy" id="1370023"/>
    <lineage>
        <taxon>Eukaryota</taxon>
        <taxon>Metazoa</taxon>
        <taxon>Ecdysozoa</taxon>
        <taxon>Arthropoda</taxon>
        <taxon>Hexapoda</taxon>
        <taxon>Insecta</taxon>
        <taxon>Pterygota</taxon>
        <taxon>Neoptera</taxon>
        <taxon>Endopterygota</taxon>
        <taxon>Diptera</taxon>
        <taxon>Nematocera</taxon>
        <taxon>Culicoidea</taxon>
        <taxon>Chaoboridae</taxon>
        <taxon>Corethrella</taxon>
    </lineage>
</organism>
<keyword evidence="9" id="KW-0931">ER-Golgi transport</keyword>
<feature type="compositionally biased region" description="Low complexity" evidence="18">
    <location>
        <begin position="965"/>
        <end position="975"/>
    </location>
</feature>
<evidence type="ECO:0000256" key="7">
    <source>
        <dbReference type="ARBA" id="ARBA00022737"/>
    </source>
</evidence>
<dbReference type="SMART" id="SM00320">
    <property type="entry name" value="WD40"/>
    <property type="match status" value="5"/>
</dbReference>
<feature type="compositionally biased region" description="Low complexity" evidence="18">
    <location>
        <begin position="1069"/>
        <end position="1087"/>
    </location>
</feature>
<comment type="function">
    <text evidence="13">Component of the coat protein complex II (COPII) which promotes the formation of transport vesicles from the endoplasmic reticulum (ER). The coat has two main functions, the physical deformation of the endoplasmic reticulum membrane into vesicles and the selection of cargo molecules.</text>
</comment>
<dbReference type="GO" id="GO:0005789">
    <property type="term" value="C:endoplasmic reticulum membrane"/>
    <property type="evidence" value="ECO:0007669"/>
    <property type="project" value="UniProtKB-SubCell"/>
</dbReference>
<feature type="region of interest" description="Disordered" evidence="18">
    <location>
        <begin position="810"/>
        <end position="851"/>
    </location>
</feature>
<comment type="similarity">
    <text evidence="3">Belongs to the WD repeat SEC31 family.</text>
</comment>
<dbReference type="FunFam" id="1.20.940.10:FF:000001">
    <property type="entry name" value="Protein transport protein Sec31A isoform A"/>
    <property type="match status" value="1"/>
</dbReference>
<keyword evidence="6 17" id="KW-0853">WD repeat</keyword>
<dbReference type="GO" id="GO:0007029">
    <property type="term" value="P:endoplasmic reticulum organization"/>
    <property type="evidence" value="ECO:0007669"/>
    <property type="project" value="TreeGrafter"/>
</dbReference>
<dbReference type="GO" id="GO:0090110">
    <property type="term" value="P:COPII-coated vesicle cargo loading"/>
    <property type="evidence" value="ECO:0007669"/>
    <property type="project" value="TreeGrafter"/>
</dbReference>
<evidence type="ECO:0000256" key="14">
    <source>
        <dbReference type="ARBA" id="ARBA00039468"/>
    </source>
</evidence>
<dbReference type="SUPFAM" id="SSF50978">
    <property type="entry name" value="WD40 repeat-like"/>
    <property type="match status" value="1"/>
</dbReference>
<keyword evidence="8" id="KW-0256">Endoplasmic reticulum</keyword>
<protein>
    <recommendedName>
        <fullName evidence="14">Protein transport protein Sec31A</fullName>
    </recommendedName>
    <alternativeName>
        <fullName evidence="16">SEC31-like protein 1</fullName>
    </alternativeName>
    <alternativeName>
        <fullName evidence="15">SEC31-related protein A</fullName>
    </alternativeName>
</protein>
<dbReference type="GO" id="GO:0015031">
    <property type="term" value="P:protein transport"/>
    <property type="evidence" value="ECO:0007669"/>
    <property type="project" value="UniProtKB-KW"/>
</dbReference>
<feature type="repeat" description="WD" evidence="17">
    <location>
        <begin position="118"/>
        <end position="160"/>
    </location>
</feature>
<evidence type="ECO:0000256" key="2">
    <source>
        <dbReference type="ARBA" id="ARBA00004406"/>
    </source>
</evidence>
<feature type="region of interest" description="Disordered" evidence="18">
    <location>
        <begin position="892"/>
        <end position="1005"/>
    </location>
</feature>
<feature type="compositionally biased region" description="Low complexity" evidence="18">
    <location>
        <begin position="818"/>
        <end position="827"/>
    </location>
</feature>
<dbReference type="InterPro" id="IPR001680">
    <property type="entry name" value="WD40_rpt"/>
</dbReference>
<keyword evidence="4" id="KW-0813">Transport</keyword>
<evidence type="ECO:0000313" key="19">
    <source>
        <dbReference type="EMBL" id="JAB59764.1"/>
    </source>
</evidence>
<dbReference type="Gene3D" id="2.130.10.10">
    <property type="entry name" value="YVTN repeat-like/Quinoprotein amine dehydrogenase"/>
    <property type="match status" value="1"/>
</dbReference>
<feature type="region of interest" description="Disordered" evidence="18">
    <location>
        <begin position="1150"/>
        <end position="1181"/>
    </location>
</feature>
<reference evidence="19" key="1">
    <citation type="journal article" date="2014" name="Insect Biochem. Mol. Biol.">
        <title>An insight into the sialome of the frog biting fly, Corethrella appendiculata.</title>
        <authorList>
            <person name="Ribeiro J.M.C."/>
            <person name="Chagas A.C."/>
            <person name="Pham V.M."/>
            <person name="Lounibos L.P."/>
            <person name="Calvo E."/>
        </authorList>
    </citation>
    <scope>NUCLEOTIDE SEQUENCE</scope>
    <source>
        <tissue evidence="19">Salivary glands</tissue>
    </source>
</reference>
<dbReference type="GO" id="GO:0005198">
    <property type="term" value="F:structural molecule activity"/>
    <property type="evidence" value="ECO:0007669"/>
    <property type="project" value="TreeGrafter"/>
</dbReference>
<feature type="compositionally biased region" description="Pro residues" evidence="18">
    <location>
        <begin position="1171"/>
        <end position="1181"/>
    </location>
</feature>
<evidence type="ECO:0000256" key="13">
    <source>
        <dbReference type="ARBA" id="ARBA00025471"/>
    </source>
</evidence>
<dbReference type="PANTHER" id="PTHR13923:SF11">
    <property type="entry name" value="SECRETORY 31, ISOFORM D"/>
    <property type="match status" value="1"/>
</dbReference>
<evidence type="ECO:0000256" key="9">
    <source>
        <dbReference type="ARBA" id="ARBA00022892"/>
    </source>
</evidence>
<dbReference type="EMBL" id="GANO01000107">
    <property type="protein sequence ID" value="JAB59764.1"/>
    <property type="molecule type" value="mRNA"/>
</dbReference>
<feature type="compositionally biased region" description="Pro residues" evidence="18">
    <location>
        <begin position="1022"/>
        <end position="1039"/>
    </location>
</feature>
<evidence type="ECO:0000256" key="5">
    <source>
        <dbReference type="ARBA" id="ARBA00022490"/>
    </source>
</evidence>
<evidence type="ECO:0000256" key="12">
    <source>
        <dbReference type="ARBA" id="ARBA00023329"/>
    </source>
</evidence>
<evidence type="ECO:0000256" key="15">
    <source>
        <dbReference type="ARBA" id="ARBA00041470"/>
    </source>
</evidence>
<feature type="compositionally biased region" description="Low complexity" evidence="18">
    <location>
        <begin position="922"/>
        <end position="937"/>
    </location>
</feature>
<comment type="subcellular location">
    <subcellularLocation>
        <location evidence="1">Cytoplasmic vesicle membrane</location>
        <topology evidence="1">Peripheral membrane protein</topology>
        <orientation evidence="1">Cytoplasmic side</orientation>
    </subcellularLocation>
    <subcellularLocation>
        <location evidence="2">Endoplasmic reticulum membrane</location>
        <topology evidence="2">Peripheral membrane protein</topology>
    </subcellularLocation>
</comment>
<keyword evidence="10" id="KW-0653">Protein transport</keyword>
<feature type="compositionally biased region" description="Polar residues" evidence="18">
    <location>
        <begin position="976"/>
        <end position="990"/>
    </location>
</feature>
<evidence type="ECO:0000256" key="6">
    <source>
        <dbReference type="ARBA" id="ARBA00022574"/>
    </source>
</evidence>
<dbReference type="Gene3D" id="1.25.40.1030">
    <property type="match status" value="1"/>
</dbReference>
<evidence type="ECO:0000256" key="16">
    <source>
        <dbReference type="ARBA" id="ARBA00043112"/>
    </source>
</evidence>
<feature type="compositionally biased region" description="Polar residues" evidence="18">
    <location>
        <begin position="1088"/>
        <end position="1097"/>
    </location>
</feature>
<dbReference type="InterPro" id="IPR036322">
    <property type="entry name" value="WD40_repeat_dom_sf"/>
</dbReference>
<feature type="region of interest" description="Disordered" evidence="18">
    <location>
        <begin position="1069"/>
        <end position="1114"/>
    </location>
</feature>
<dbReference type="Gene3D" id="1.20.940.10">
    <property type="entry name" value="Functional domain of the splicing factor Prp18"/>
    <property type="match status" value="1"/>
</dbReference>
<keyword evidence="11" id="KW-0472">Membrane</keyword>
<dbReference type="FunFam" id="2.130.10.10:FF:000009">
    <property type="entry name" value="Protein transport protein Sec31A isoform A"/>
    <property type="match status" value="1"/>
</dbReference>
<evidence type="ECO:0000256" key="11">
    <source>
        <dbReference type="ARBA" id="ARBA00023136"/>
    </source>
</evidence>
<keyword evidence="12" id="KW-0968">Cytoplasmic vesicle</keyword>
<dbReference type="GO" id="GO:0030127">
    <property type="term" value="C:COPII vesicle coat"/>
    <property type="evidence" value="ECO:0007669"/>
    <property type="project" value="TreeGrafter"/>
</dbReference>